<name>A0AAE0JFG8_9PEZI</name>
<feature type="compositionally biased region" description="Polar residues" evidence="1">
    <location>
        <begin position="56"/>
        <end position="68"/>
    </location>
</feature>
<keyword evidence="2" id="KW-0812">Transmembrane</keyword>
<protein>
    <recommendedName>
        <fullName evidence="6">Peptidyl-tRNA hydrolase</fullName>
    </recommendedName>
</protein>
<comment type="caution">
    <text evidence="4">The sequence shown here is derived from an EMBL/GenBank/DDBJ whole genome shotgun (WGS) entry which is preliminary data.</text>
</comment>
<evidence type="ECO:0000313" key="5">
    <source>
        <dbReference type="Proteomes" id="UP001278500"/>
    </source>
</evidence>
<proteinExistence type="predicted"/>
<keyword evidence="2" id="KW-1133">Transmembrane helix</keyword>
<sequence>MRFSTSAAILALPLLAAAESPLDQYKAKFQNFLGSFAGTTGGAAVPEAAEVPQQKPVVSNTESATSSPVEPKHIERLTLANWKDTLYAPVQPDATTPEEWWVLVTGGNKTCFGRCGPVEEAFGETVEKFSTIPNSPHVAILDCEEEPVLCNVWSAGASSLWVFEMLPPPAAVDIYWKRLNFTTITAADLLETFDKERTEGKEAAGMELIEGALHPFDGTLAQYNLAVPIAYALHYLSIIPSWAMMLFVSFFSRTIMNRNMGGAQNRPANPARGAAPGDGRS</sequence>
<feature type="chain" id="PRO_5041958744" description="Peptidyl-tRNA hydrolase" evidence="3">
    <location>
        <begin position="19"/>
        <end position="281"/>
    </location>
</feature>
<evidence type="ECO:0000256" key="2">
    <source>
        <dbReference type="SAM" id="Phobius"/>
    </source>
</evidence>
<dbReference type="RefSeq" id="XP_062681646.1">
    <property type="nucleotide sequence ID" value="XM_062821673.1"/>
</dbReference>
<feature type="region of interest" description="Disordered" evidence="1">
    <location>
        <begin position="261"/>
        <end position="281"/>
    </location>
</feature>
<keyword evidence="5" id="KW-1185">Reference proteome</keyword>
<keyword evidence="3" id="KW-0732">Signal</keyword>
<reference evidence="4" key="2">
    <citation type="submission" date="2023-06" db="EMBL/GenBank/DDBJ databases">
        <authorList>
            <consortium name="Lawrence Berkeley National Laboratory"/>
            <person name="Haridas S."/>
            <person name="Hensen N."/>
            <person name="Bonometti L."/>
            <person name="Westerberg I."/>
            <person name="Brannstrom I.O."/>
            <person name="Guillou S."/>
            <person name="Cros-Aarteil S."/>
            <person name="Calhoun S."/>
            <person name="Kuo A."/>
            <person name="Mondo S."/>
            <person name="Pangilinan J."/>
            <person name="Riley R."/>
            <person name="Labutti K."/>
            <person name="Andreopoulos B."/>
            <person name="Lipzen A."/>
            <person name="Chen C."/>
            <person name="Yanf M."/>
            <person name="Daum C."/>
            <person name="Ng V."/>
            <person name="Clum A."/>
            <person name="Steindorff A."/>
            <person name="Ohm R."/>
            <person name="Martin F."/>
            <person name="Silar P."/>
            <person name="Natvig D."/>
            <person name="Lalanne C."/>
            <person name="Gautier V."/>
            <person name="Ament-Velasquez S.L."/>
            <person name="Kruys A."/>
            <person name="Hutchinson M.I."/>
            <person name="Powell A.J."/>
            <person name="Barry K."/>
            <person name="Miller A.N."/>
            <person name="Grigoriev I.V."/>
            <person name="Debuchy R."/>
            <person name="Gladieux P."/>
            <person name="Thoren M.H."/>
            <person name="Johannesson H."/>
        </authorList>
    </citation>
    <scope>NUCLEOTIDE SEQUENCE</scope>
    <source>
        <strain evidence="4">CBS 560.94</strain>
    </source>
</reference>
<feature type="compositionally biased region" description="Low complexity" evidence="1">
    <location>
        <begin position="265"/>
        <end position="281"/>
    </location>
</feature>
<feature type="signal peptide" evidence="3">
    <location>
        <begin position="1"/>
        <end position="18"/>
    </location>
</feature>
<evidence type="ECO:0000313" key="4">
    <source>
        <dbReference type="EMBL" id="KAK3345033.1"/>
    </source>
</evidence>
<feature type="region of interest" description="Disordered" evidence="1">
    <location>
        <begin position="50"/>
        <end position="70"/>
    </location>
</feature>
<feature type="transmembrane region" description="Helical" evidence="2">
    <location>
        <begin position="229"/>
        <end position="251"/>
    </location>
</feature>
<accession>A0AAE0JFG8</accession>
<reference evidence="4" key="1">
    <citation type="journal article" date="2023" name="Mol. Phylogenet. Evol.">
        <title>Genome-scale phylogeny and comparative genomics of the fungal order Sordariales.</title>
        <authorList>
            <person name="Hensen N."/>
            <person name="Bonometti L."/>
            <person name="Westerberg I."/>
            <person name="Brannstrom I.O."/>
            <person name="Guillou S."/>
            <person name="Cros-Aarteil S."/>
            <person name="Calhoun S."/>
            <person name="Haridas S."/>
            <person name="Kuo A."/>
            <person name="Mondo S."/>
            <person name="Pangilinan J."/>
            <person name="Riley R."/>
            <person name="LaButti K."/>
            <person name="Andreopoulos B."/>
            <person name="Lipzen A."/>
            <person name="Chen C."/>
            <person name="Yan M."/>
            <person name="Daum C."/>
            <person name="Ng V."/>
            <person name="Clum A."/>
            <person name="Steindorff A."/>
            <person name="Ohm R.A."/>
            <person name="Martin F."/>
            <person name="Silar P."/>
            <person name="Natvig D.O."/>
            <person name="Lalanne C."/>
            <person name="Gautier V."/>
            <person name="Ament-Velasquez S.L."/>
            <person name="Kruys A."/>
            <person name="Hutchinson M.I."/>
            <person name="Powell A.J."/>
            <person name="Barry K."/>
            <person name="Miller A.N."/>
            <person name="Grigoriev I.V."/>
            <person name="Debuchy R."/>
            <person name="Gladieux P."/>
            <person name="Hiltunen Thoren M."/>
            <person name="Johannesson H."/>
        </authorList>
    </citation>
    <scope>NUCLEOTIDE SEQUENCE</scope>
    <source>
        <strain evidence="4">CBS 560.94</strain>
    </source>
</reference>
<organism evidence="4 5">
    <name type="scientific">Neurospora tetraspora</name>
    <dbReference type="NCBI Taxonomy" id="94610"/>
    <lineage>
        <taxon>Eukaryota</taxon>
        <taxon>Fungi</taxon>
        <taxon>Dikarya</taxon>
        <taxon>Ascomycota</taxon>
        <taxon>Pezizomycotina</taxon>
        <taxon>Sordariomycetes</taxon>
        <taxon>Sordariomycetidae</taxon>
        <taxon>Sordariales</taxon>
        <taxon>Sordariaceae</taxon>
        <taxon>Neurospora</taxon>
    </lineage>
</organism>
<evidence type="ECO:0000256" key="3">
    <source>
        <dbReference type="SAM" id="SignalP"/>
    </source>
</evidence>
<evidence type="ECO:0000256" key="1">
    <source>
        <dbReference type="SAM" id="MobiDB-lite"/>
    </source>
</evidence>
<keyword evidence="2" id="KW-0472">Membrane</keyword>
<dbReference type="Proteomes" id="UP001278500">
    <property type="component" value="Unassembled WGS sequence"/>
</dbReference>
<dbReference type="GeneID" id="87858827"/>
<dbReference type="AlphaFoldDB" id="A0AAE0JFG8"/>
<dbReference type="EMBL" id="JAUEPP010000004">
    <property type="protein sequence ID" value="KAK3345033.1"/>
    <property type="molecule type" value="Genomic_DNA"/>
</dbReference>
<evidence type="ECO:0008006" key="6">
    <source>
        <dbReference type="Google" id="ProtNLM"/>
    </source>
</evidence>
<gene>
    <name evidence="4" type="ORF">B0H65DRAFT_192905</name>
</gene>